<feature type="active site" description="Nucleophile" evidence="4">
    <location>
        <position position="371"/>
    </location>
</feature>
<dbReference type="PANTHER" id="PTHR10353:SF296">
    <property type="entry name" value="6-PHOSPHO-BETA-GLUCOSIDASE"/>
    <property type="match status" value="1"/>
</dbReference>
<sequence length="467" mass="53702">MTFPKNFLWGGAVAANQAEGAYLENKRSLSVMDVVPLGNQRCAIKQGFIDYRTVDTESAYYPSRTGIKFYEKYEDDIKLLAELGIKCFRMSISWTRLFPTGIEASPNQEGLDFYRKVFELCQSYHIEPLVTISHFDIPLYLVDNLGGWRNREMIAHYTKYARVLFETYKDLVQYWITFNEVNVILHNSFSGGGLELMGKENISQIRYQAAHNQLLASSEAIRIAHEINPNNKVGCMLAAGDYYPYSCHPQDVMMALDKNRESYFFIDIQCRGKYPNYAKRKFEELGVKLDIHENDAKILSDNTADFVALSYYTSRCISHNKQDETASNLMTSVRNPYIKSSDWGWQIDPLGLRITLNTLYDRYQKPLFIVENGLGAKDALVDGFVQDDYRIDYLSQHIDMVEEAIKDGVEIIGYLVWGVIDLVAASTGEMDKRYGLIYVDANNKGEGSFKRYKKASFEWYKNLISQK</sequence>
<reference evidence="7 8" key="1">
    <citation type="submission" date="2018-10" db="EMBL/GenBank/DDBJ databases">
        <title>Streptococcus hillyeri sp. nov., isolated from equine tracheal sample.</title>
        <authorList>
            <person name="Macfadyen A.C."/>
            <person name="Waller A."/>
            <person name="Paterson G.K."/>
        </authorList>
    </citation>
    <scope>NUCLEOTIDE SEQUENCE [LARGE SCALE GENOMIC DNA]</scope>
    <source>
        <strain evidence="7 8">28462</strain>
    </source>
</reference>
<dbReference type="EMBL" id="RCVM01000001">
    <property type="protein sequence ID" value="RLY05244.1"/>
    <property type="molecule type" value="Genomic_DNA"/>
</dbReference>
<dbReference type="FunFam" id="3.20.20.80:FF:000004">
    <property type="entry name" value="Beta-glucosidase 6-phospho-beta-glucosidase"/>
    <property type="match status" value="1"/>
</dbReference>
<dbReference type="PANTHER" id="PTHR10353">
    <property type="entry name" value="GLYCOSYL HYDROLASE"/>
    <property type="match status" value="1"/>
</dbReference>
<dbReference type="AlphaFoldDB" id="A0A3L9DY82"/>
<dbReference type="GO" id="GO:0008706">
    <property type="term" value="F:6-phospho-beta-glucosidase activity"/>
    <property type="evidence" value="ECO:0007669"/>
    <property type="project" value="UniProtKB-EC"/>
</dbReference>
<dbReference type="InterPro" id="IPR018120">
    <property type="entry name" value="Glyco_hydro_1_AS"/>
</dbReference>
<evidence type="ECO:0000256" key="1">
    <source>
        <dbReference type="ARBA" id="ARBA00010838"/>
    </source>
</evidence>
<dbReference type="PROSITE" id="PS00572">
    <property type="entry name" value="GLYCOSYL_HYDROL_F1_1"/>
    <property type="match status" value="1"/>
</dbReference>
<accession>A0A3L9DY82</accession>
<dbReference type="NCBIfam" id="NF007356">
    <property type="entry name" value="PRK09852.1"/>
    <property type="match status" value="1"/>
</dbReference>
<organism evidence="7 8">
    <name type="scientific">Streptococcus hillyeri</name>
    <dbReference type="NCBI Taxonomy" id="2282420"/>
    <lineage>
        <taxon>Bacteria</taxon>
        <taxon>Bacillati</taxon>
        <taxon>Bacillota</taxon>
        <taxon>Bacilli</taxon>
        <taxon>Lactobacillales</taxon>
        <taxon>Streptococcaceae</taxon>
        <taxon>Streptococcus</taxon>
    </lineage>
</organism>
<proteinExistence type="inferred from homology"/>
<evidence type="ECO:0000256" key="6">
    <source>
        <dbReference type="RuleBase" id="RU004468"/>
    </source>
</evidence>
<dbReference type="OrthoDB" id="2339329at2"/>
<evidence type="ECO:0000313" key="7">
    <source>
        <dbReference type="EMBL" id="RLY05244.1"/>
    </source>
</evidence>
<evidence type="ECO:0000313" key="8">
    <source>
        <dbReference type="Proteomes" id="UP000279194"/>
    </source>
</evidence>
<evidence type="ECO:0000256" key="2">
    <source>
        <dbReference type="ARBA" id="ARBA00022801"/>
    </source>
</evidence>
<dbReference type="PRINTS" id="PR00131">
    <property type="entry name" value="GLHYDRLASE1"/>
</dbReference>
<dbReference type="RefSeq" id="WP_121834372.1">
    <property type="nucleotide sequence ID" value="NZ_RCVM01000001.1"/>
</dbReference>
<comment type="caution">
    <text evidence="7">The sequence shown here is derived from an EMBL/GenBank/DDBJ whole genome shotgun (WGS) entry which is preliminary data.</text>
</comment>
<dbReference type="Pfam" id="PF00232">
    <property type="entry name" value="Glyco_hydro_1"/>
    <property type="match status" value="1"/>
</dbReference>
<protein>
    <submittedName>
        <fullName evidence="7">6-phospho-beta-glucosidase</fullName>
        <ecNumber evidence="7">3.2.1.86</ecNumber>
    </submittedName>
</protein>
<keyword evidence="2 6" id="KW-0378">Hydrolase</keyword>
<dbReference type="InterPro" id="IPR001360">
    <property type="entry name" value="Glyco_hydro_1"/>
</dbReference>
<dbReference type="Gene3D" id="3.20.20.80">
    <property type="entry name" value="Glycosidases"/>
    <property type="match status" value="1"/>
</dbReference>
<dbReference type="GO" id="GO:0016052">
    <property type="term" value="P:carbohydrate catabolic process"/>
    <property type="evidence" value="ECO:0007669"/>
    <property type="project" value="TreeGrafter"/>
</dbReference>
<dbReference type="PROSITE" id="PS00653">
    <property type="entry name" value="GLYCOSYL_HYDROL_F1_2"/>
    <property type="match status" value="1"/>
</dbReference>
<dbReference type="NCBIfam" id="NF007158">
    <property type="entry name" value="PRK09593.1"/>
    <property type="match status" value="1"/>
</dbReference>
<dbReference type="InterPro" id="IPR033132">
    <property type="entry name" value="GH_1_N_CS"/>
</dbReference>
<evidence type="ECO:0000256" key="3">
    <source>
        <dbReference type="ARBA" id="ARBA00023295"/>
    </source>
</evidence>
<comment type="similarity">
    <text evidence="1 5">Belongs to the glycosyl hydrolase 1 family.</text>
</comment>
<dbReference type="EC" id="3.2.1.86" evidence="7"/>
<evidence type="ECO:0000256" key="4">
    <source>
        <dbReference type="PROSITE-ProRule" id="PRU10055"/>
    </source>
</evidence>
<keyword evidence="3 6" id="KW-0326">Glycosidase</keyword>
<dbReference type="SUPFAM" id="SSF51445">
    <property type="entry name" value="(Trans)glycosidases"/>
    <property type="match status" value="1"/>
</dbReference>
<evidence type="ECO:0000256" key="5">
    <source>
        <dbReference type="RuleBase" id="RU003690"/>
    </source>
</evidence>
<gene>
    <name evidence="7" type="ORF">EAF07_00655</name>
</gene>
<name>A0A3L9DY82_9STRE</name>
<keyword evidence="8" id="KW-1185">Reference proteome</keyword>
<dbReference type="InterPro" id="IPR017853">
    <property type="entry name" value="GH"/>
</dbReference>
<dbReference type="Proteomes" id="UP000279194">
    <property type="component" value="Unassembled WGS sequence"/>
</dbReference>
<dbReference type="GO" id="GO:0005829">
    <property type="term" value="C:cytosol"/>
    <property type="evidence" value="ECO:0007669"/>
    <property type="project" value="TreeGrafter"/>
</dbReference>